<evidence type="ECO:0000256" key="3">
    <source>
        <dbReference type="ARBA" id="ARBA00012054"/>
    </source>
</evidence>
<dbReference type="GO" id="GO:0005975">
    <property type="term" value="P:carbohydrate metabolic process"/>
    <property type="evidence" value="ECO:0007669"/>
    <property type="project" value="InterPro"/>
</dbReference>
<dbReference type="InterPro" id="IPR006001">
    <property type="entry name" value="Therm_gnt_kin"/>
</dbReference>
<evidence type="ECO:0000313" key="11">
    <source>
        <dbReference type="EMBL" id="KJL34884.1"/>
    </source>
</evidence>
<comment type="pathway">
    <text evidence="1">Carbohydrate acid metabolism.</text>
</comment>
<dbReference type="PATRIC" id="fig|400772.4.peg.2791"/>
<dbReference type="GO" id="GO:0005737">
    <property type="term" value="C:cytoplasm"/>
    <property type="evidence" value="ECO:0007669"/>
    <property type="project" value="TreeGrafter"/>
</dbReference>
<reference evidence="10 14" key="2">
    <citation type="journal article" date="2018" name="Nat. Biotechnol.">
        <title>A standardized bacterial taxonomy based on genome phylogeny substantially revises the tree of life.</title>
        <authorList>
            <person name="Parks D.H."/>
            <person name="Chuvochina M."/>
            <person name="Waite D.W."/>
            <person name="Rinke C."/>
            <person name="Skarshewski A."/>
            <person name="Chaumeil P.A."/>
            <person name="Hugenholtz P."/>
        </authorList>
    </citation>
    <scope>NUCLEOTIDE SEQUENCE [LARGE SCALE GENOMIC DNA]</scope>
    <source>
        <strain evidence="10">UBA9152</strain>
    </source>
</reference>
<comment type="catalytic activity">
    <reaction evidence="8 9">
        <text>D-gluconate + ATP = 6-phospho-D-gluconate + ADP + H(+)</text>
        <dbReference type="Rhea" id="RHEA:19433"/>
        <dbReference type="ChEBI" id="CHEBI:15378"/>
        <dbReference type="ChEBI" id="CHEBI:18391"/>
        <dbReference type="ChEBI" id="CHEBI:30616"/>
        <dbReference type="ChEBI" id="CHEBI:58759"/>
        <dbReference type="ChEBI" id="CHEBI:456216"/>
        <dbReference type="EC" id="2.7.1.12"/>
    </reaction>
</comment>
<dbReference type="PANTHER" id="PTHR43442:SF3">
    <property type="entry name" value="GLUCONOKINASE-RELATED"/>
    <property type="match status" value="1"/>
</dbReference>
<dbReference type="STRING" id="400772.RR49_02775"/>
<dbReference type="InterPro" id="IPR027417">
    <property type="entry name" value="P-loop_NTPase"/>
</dbReference>
<keyword evidence="4 9" id="KW-0808">Transferase</keyword>
<evidence type="ECO:0000256" key="2">
    <source>
        <dbReference type="ARBA" id="ARBA00008420"/>
    </source>
</evidence>
<keyword evidence="5 9" id="KW-0547">Nucleotide-binding</keyword>
<dbReference type="Proteomes" id="UP000033451">
    <property type="component" value="Unassembled WGS sequence"/>
</dbReference>
<protein>
    <recommendedName>
        <fullName evidence="3 9">Gluconokinase</fullName>
        <ecNumber evidence="3 9">2.7.1.12</ecNumber>
    </recommendedName>
</protein>
<dbReference type="EMBL" id="JYIY01000080">
    <property type="protein sequence ID" value="KJL34884.1"/>
    <property type="molecule type" value="Genomic_DNA"/>
</dbReference>
<evidence type="ECO:0000313" key="13">
    <source>
        <dbReference type="Proteomes" id="UP000033451"/>
    </source>
</evidence>
<dbReference type="SUPFAM" id="SSF52540">
    <property type="entry name" value="P-loop containing nucleoside triphosphate hydrolases"/>
    <property type="match status" value="1"/>
</dbReference>
<evidence type="ECO:0000256" key="4">
    <source>
        <dbReference type="ARBA" id="ARBA00022679"/>
    </source>
</evidence>
<evidence type="ECO:0000256" key="6">
    <source>
        <dbReference type="ARBA" id="ARBA00022777"/>
    </source>
</evidence>
<reference evidence="12 13" key="1">
    <citation type="submission" date="2015-02" db="EMBL/GenBank/DDBJ databases">
        <title>Draft genome sequences of ten Microbacterium spp. with emphasis on heavy metal contaminated environments.</title>
        <authorList>
            <person name="Corretto E."/>
        </authorList>
    </citation>
    <scope>NUCLEOTIDE SEQUENCE [LARGE SCALE GENOMIC DNA]</scope>
    <source>
        <strain evidence="12 13">DSM 18659</strain>
    </source>
</reference>
<proteinExistence type="inferred from homology"/>
<evidence type="ECO:0000256" key="5">
    <source>
        <dbReference type="ARBA" id="ARBA00022741"/>
    </source>
</evidence>
<dbReference type="Pfam" id="PF13671">
    <property type="entry name" value="AAA_33"/>
    <property type="match status" value="1"/>
</dbReference>
<evidence type="ECO:0000256" key="8">
    <source>
        <dbReference type="ARBA" id="ARBA00048090"/>
    </source>
</evidence>
<dbReference type="OrthoDB" id="9795716at2"/>
<dbReference type="RefSeq" id="WP_045248661.1">
    <property type="nucleotide sequence ID" value="NZ_JYIY01000080.1"/>
</dbReference>
<keyword evidence="7 9" id="KW-0067">ATP-binding</keyword>
<evidence type="ECO:0000256" key="9">
    <source>
        <dbReference type="RuleBase" id="RU363066"/>
    </source>
</evidence>
<comment type="similarity">
    <text evidence="2 9">Belongs to the gluconokinase GntK/GntV family.</text>
</comment>
<organism evidence="12 13">
    <name type="scientific">Microbacterium ginsengisoli</name>
    <dbReference type="NCBI Taxonomy" id="400772"/>
    <lineage>
        <taxon>Bacteria</taxon>
        <taxon>Bacillati</taxon>
        <taxon>Actinomycetota</taxon>
        <taxon>Actinomycetes</taxon>
        <taxon>Micrococcales</taxon>
        <taxon>Microbacteriaceae</taxon>
        <taxon>Microbacterium</taxon>
    </lineage>
</organism>
<dbReference type="EMBL" id="DMNG01000246">
    <property type="protein sequence ID" value="HAN25641.1"/>
    <property type="molecule type" value="Genomic_DNA"/>
</dbReference>
<evidence type="ECO:0000256" key="7">
    <source>
        <dbReference type="ARBA" id="ARBA00022840"/>
    </source>
</evidence>
<dbReference type="NCBIfam" id="TIGR01313">
    <property type="entry name" value="therm_gnt_kin"/>
    <property type="match status" value="1"/>
</dbReference>
<dbReference type="PANTHER" id="PTHR43442">
    <property type="entry name" value="GLUCONOKINASE-RELATED"/>
    <property type="match status" value="1"/>
</dbReference>
<dbReference type="Proteomes" id="UP000257479">
    <property type="component" value="Unassembled WGS sequence"/>
</dbReference>
<dbReference type="GO" id="GO:0046316">
    <property type="term" value="F:gluconokinase activity"/>
    <property type="evidence" value="ECO:0007669"/>
    <property type="project" value="UniProtKB-EC"/>
</dbReference>
<accession>A0A0F0LUB0</accession>
<keyword evidence="13" id="KW-1185">Reference proteome</keyword>
<dbReference type="Gene3D" id="3.40.50.300">
    <property type="entry name" value="P-loop containing nucleotide triphosphate hydrolases"/>
    <property type="match status" value="1"/>
</dbReference>
<dbReference type="GO" id="GO:0005524">
    <property type="term" value="F:ATP binding"/>
    <property type="evidence" value="ECO:0007669"/>
    <property type="project" value="UniProtKB-KW"/>
</dbReference>
<dbReference type="EMBL" id="JYIY01000080">
    <property type="protein sequence ID" value="KJL35031.1"/>
    <property type="molecule type" value="Genomic_DNA"/>
</dbReference>
<evidence type="ECO:0000313" key="12">
    <source>
        <dbReference type="EMBL" id="KJL35031.1"/>
    </source>
</evidence>
<evidence type="ECO:0000313" key="10">
    <source>
        <dbReference type="EMBL" id="HAN25641.1"/>
    </source>
</evidence>
<comment type="caution">
    <text evidence="12">The sequence shown here is derived from an EMBL/GenBank/DDBJ whole genome shotgun (WGS) entry which is preliminary data.</text>
</comment>
<gene>
    <name evidence="12" type="primary">gntK_2</name>
    <name evidence="11" type="synonym">gntK_1</name>
    <name evidence="10" type="ORF">DCP95_13915</name>
    <name evidence="11" type="ORF">RR49_02775</name>
    <name evidence="12" type="ORF">RR49_02926</name>
</gene>
<name>A0A0F0LUB0_9MICO</name>
<dbReference type="EC" id="2.7.1.12" evidence="3 9"/>
<sequence>MGIVVAGPSGVGKTVVGEALAARLGAPFVDGDALHPPENIAKMSAGVPLTDADRWPWLDRVAAAAREGAVVACSALARRYRDRLRAGDPAVRFIVLSADAAVLEERMRARTHFMPPSLLASQLALVEPLDADEPGVALVSDLSPQATAERALDALGGTAQTEPKN</sequence>
<keyword evidence="6 9" id="KW-0418">Kinase</keyword>
<evidence type="ECO:0000313" key="14">
    <source>
        <dbReference type="Proteomes" id="UP000257479"/>
    </source>
</evidence>
<evidence type="ECO:0000256" key="1">
    <source>
        <dbReference type="ARBA" id="ARBA00004761"/>
    </source>
</evidence>
<dbReference type="CDD" id="cd02021">
    <property type="entry name" value="GntK"/>
    <property type="match status" value="1"/>
</dbReference>
<dbReference type="AlphaFoldDB" id="A0A0F0LUB0"/>